<gene>
    <name evidence="1" type="ORF">SAMN05421781_2822</name>
</gene>
<name>A0A1H2XMG1_9BACI</name>
<dbReference type="EMBL" id="FNNC01000007">
    <property type="protein sequence ID" value="SDW93946.1"/>
    <property type="molecule type" value="Genomic_DNA"/>
</dbReference>
<dbReference type="Proteomes" id="UP000199488">
    <property type="component" value="Unassembled WGS sequence"/>
</dbReference>
<accession>A0A1H2XMG1</accession>
<organism evidence="1 2">
    <name type="scientific">Marinococcus luteus</name>
    <dbReference type="NCBI Taxonomy" id="1122204"/>
    <lineage>
        <taxon>Bacteria</taxon>
        <taxon>Bacillati</taxon>
        <taxon>Bacillota</taxon>
        <taxon>Bacilli</taxon>
        <taxon>Bacillales</taxon>
        <taxon>Bacillaceae</taxon>
        <taxon>Marinococcus</taxon>
    </lineage>
</organism>
<evidence type="ECO:0000313" key="1">
    <source>
        <dbReference type="EMBL" id="SDW93946.1"/>
    </source>
</evidence>
<keyword evidence="2" id="KW-1185">Reference proteome</keyword>
<proteinExistence type="predicted"/>
<sequence length="54" mass="5941">MLMVKCPECGHENTASIQMPPETLSADSNVSGNEQPCEKCHASIPLSNENLYYK</sequence>
<protein>
    <submittedName>
        <fullName evidence="1">Uncharacterized protein</fullName>
    </submittedName>
</protein>
<reference evidence="1 2" key="1">
    <citation type="submission" date="2016-10" db="EMBL/GenBank/DDBJ databases">
        <authorList>
            <person name="de Groot N.N."/>
        </authorList>
    </citation>
    <scope>NUCLEOTIDE SEQUENCE [LARGE SCALE GENOMIC DNA]</scope>
    <source>
        <strain evidence="1 2">DSM 23126</strain>
    </source>
</reference>
<dbReference type="AlphaFoldDB" id="A0A1H2XMG1"/>
<evidence type="ECO:0000313" key="2">
    <source>
        <dbReference type="Proteomes" id="UP000199488"/>
    </source>
</evidence>